<dbReference type="CDD" id="cd11855">
    <property type="entry name" value="SH3_Sho1p"/>
    <property type="match status" value="1"/>
</dbReference>
<dbReference type="SUPFAM" id="SSF50044">
    <property type="entry name" value="SH3-domain"/>
    <property type="match status" value="1"/>
</dbReference>
<comment type="similarity">
    <text evidence="2">Belongs to the SHO1 family.</text>
</comment>
<feature type="transmembrane region" description="Helical" evidence="11">
    <location>
        <begin position="745"/>
        <end position="767"/>
    </location>
</feature>
<dbReference type="InParanoid" id="A0A409VAY0"/>
<dbReference type="Proteomes" id="UP000284842">
    <property type="component" value="Unassembled WGS sequence"/>
</dbReference>
<evidence type="ECO:0000256" key="8">
    <source>
        <dbReference type="ARBA" id="ARBA00023136"/>
    </source>
</evidence>
<keyword evidence="14" id="KW-1185">Reference proteome</keyword>
<evidence type="ECO:0000256" key="11">
    <source>
        <dbReference type="SAM" id="Phobius"/>
    </source>
</evidence>
<evidence type="ECO:0000259" key="12">
    <source>
        <dbReference type="PROSITE" id="PS50002"/>
    </source>
</evidence>
<feature type="compositionally biased region" description="Polar residues" evidence="10">
    <location>
        <begin position="894"/>
        <end position="910"/>
    </location>
</feature>
<organism evidence="13 14">
    <name type="scientific">Panaeolus cyanescens</name>
    <dbReference type="NCBI Taxonomy" id="181874"/>
    <lineage>
        <taxon>Eukaryota</taxon>
        <taxon>Fungi</taxon>
        <taxon>Dikarya</taxon>
        <taxon>Basidiomycota</taxon>
        <taxon>Agaricomycotina</taxon>
        <taxon>Agaricomycetes</taxon>
        <taxon>Agaricomycetidae</taxon>
        <taxon>Agaricales</taxon>
        <taxon>Agaricineae</taxon>
        <taxon>Galeropsidaceae</taxon>
        <taxon>Panaeolus</taxon>
    </lineage>
</organism>
<keyword evidence="8 11" id="KW-0472">Membrane</keyword>
<sequence length="998" mass="110423">MVPDQLKPLEVNLQTKEPFLRLKKHPNIILTPPRWSDASSIVPLFNDIRVAHWVLTPPFPYLQEHAEAWLKIAVPLREKAFAEMQVVQGEDDLRTVRTCPVSTIRELQDDGTDVFIGDLSFDRCLGDELLESELPGWETLSKEENEALEVGDPRVIWTIGDYLAPSHHGKGIMSDAIETLINDFVVPRMNVHKILVGVYSENVASKRTFEKNGFALLSSHSVRSELYPLEVNAETQEPFLRLKKHPNVILTPIRLEDRENIIPILNDHRVSPWVFRPPFPFLQGVLNPARGVRKKFKQGLEHAEEWLRASMPVCQRALENLNAAQGSDTLITVRDCPLASIREVQEDGSDIYIGNLQLEPCFNDELLDAELPGWEKLSKKFIAGLETEDPRMIWTIGDYLAPSHHGKGIMSDAIETLLSEWAIPRMKVRNILVGAFSANAASRRVFEKNGFEWISSHNVKSDVRGKGRETSFYTDHGAEMANLQLFPLQINPTTNEPFLRLRKHSNIIITPPRPGDEKAILSLLTDPQISVWLTGVPEPYTEEHAIEWNRKVMEACGKMLQDLEAARDDEHLKLVDGCPVRVLREVQEDGSDVFIGDIGFMRCMHGEYMDQEEGQVDWENKKQREEKNNSIPVGDPRIIWSFGDYLARSHQGKGIMTDAVDTLLREWGIPRMAVRHMWCSAAMGNEGSVKAGWFTAFIGQCIVTADGFRPLVGSLWFAIFLQLFLILGVLYTLATDSISMHRFQISIFGAIAIVFAVDGVTQGVFAAGSALNAMGAGWLILSIVDILWVLYFTSEEDSLTLHLFNMLGTGGLTPPSRRRRTRTQSSMHNMQGGNGYVGNYASGGGIGSDTYDSKIGAGAYNSPNPTGVRSQNSFGGSLNDAMTRSVGGTGAGSIHNQPSAAGSITGNDNGPGSPLMAGVGAGNTSNVGSNVDGSGAPESYSYRAKALYAYTANPEDPNEISFTKGEILDIVDKSGKWWQAKKADGTTGIAPSNYLQVI</sequence>
<keyword evidence="3 9" id="KW-0728">SH3 domain</keyword>
<dbReference type="Gene3D" id="2.30.30.40">
    <property type="entry name" value="SH3 Domains"/>
    <property type="match status" value="1"/>
</dbReference>
<dbReference type="InterPro" id="IPR001452">
    <property type="entry name" value="SH3_domain"/>
</dbReference>
<dbReference type="Gene3D" id="3.40.630.30">
    <property type="match status" value="3"/>
</dbReference>
<dbReference type="InterPro" id="IPR016181">
    <property type="entry name" value="Acyl_CoA_acyltransferase"/>
</dbReference>
<dbReference type="EMBL" id="NHTK01006097">
    <property type="protein sequence ID" value="PPQ64072.1"/>
    <property type="molecule type" value="Genomic_DNA"/>
</dbReference>
<dbReference type="GO" id="GO:0016747">
    <property type="term" value="F:acyltransferase activity, transferring groups other than amino-acyl groups"/>
    <property type="evidence" value="ECO:0007669"/>
    <property type="project" value="InterPro"/>
</dbReference>
<evidence type="ECO:0000256" key="9">
    <source>
        <dbReference type="PROSITE-ProRule" id="PRU00192"/>
    </source>
</evidence>
<evidence type="ECO:0000256" key="6">
    <source>
        <dbReference type="ARBA" id="ARBA00022989"/>
    </source>
</evidence>
<dbReference type="STRING" id="181874.A0A409VAY0"/>
<gene>
    <name evidence="13" type="ORF">CVT24_008885</name>
</gene>
<proteinExistence type="inferred from homology"/>
<dbReference type="PANTHER" id="PTHR43328:SF1">
    <property type="entry name" value="N-ACETYLTRANSFERASE DOMAIN-CONTAINING PROTEIN"/>
    <property type="match status" value="1"/>
</dbReference>
<evidence type="ECO:0000256" key="7">
    <source>
        <dbReference type="ARBA" id="ARBA00023016"/>
    </source>
</evidence>
<name>A0A409VAY0_9AGAR</name>
<keyword evidence="7" id="KW-0346">Stress response</keyword>
<dbReference type="PRINTS" id="PR00452">
    <property type="entry name" value="SH3DOMAIN"/>
</dbReference>
<dbReference type="Pfam" id="PF00018">
    <property type="entry name" value="SH3_1"/>
    <property type="match status" value="1"/>
</dbReference>
<accession>A0A409VAY0</accession>
<dbReference type="GO" id="GO:0005886">
    <property type="term" value="C:plasma membrane"/>
    <property type="evidence" value="ECO:0007669"/>
    <property type="project" value="UniProtKB-SubCell"/>
</dbReference>
<evidence type="ECO:0000256" key="3">
    <source>
        <dbReference type="ARBA" id="ARBA00022443"/>
    </source>
</evidence>
<dbReference type="InterPro" id="IPR036028">
    <property type="entry name" value="SH3-like_dom_sf"/>
</dbReference>
<comment type="subcellular location">
    <subcellularLocation>
        <location evidence="1">Cell membrane</location>
        <topology evidence="1">Multi-pass membrane protein</topology>
    </subcellularLocation>
</comment>
<keyword evidence="4" id="KW-1003">Cell membrane</keyword>
<dbReference type="SUPFAM" id="SSF55729">
    <property type="entry name" value="Acyl-CoA N-acyltransferases (Nat)"/>
    <property type="match status" value="3"/>
</dbReference>
<dbReference type="InterPro" id="IPR035522">
    <property type="entry name" value="Sho1_SH3"/>
</dbReference>
<dbReference type="Pfam" id="PF13302">
    <property type="entry name" value="Acetyltransf_3"/>
    <property type="match status" value="3"/>
</dbReference>
<evidence type="ECO:0000256" key="1">
    <source>
        <dbReference type="ARBA" id="ARBA00004651"/>
    </source>
</evidence>
<evidence type="ECO:0000256" key="4">
    <source>
        <dbReference type="ARBA" id="ARBA00022475"/>
    </source>
</evidence>
<dbReference type="OrthoDB" id="5983572at2759"/>
<feature type="domain" description="SH3" evidence="12">
    <location>
        <begin position="939"/>
        <end position="998"/>
    </location>
</feature>
<dbReference type="SMART" id="SM00326">
    <property type="entry name" value="SH3"/>
    <property type="match status" value="1"/>
</dbReference>
<evidence type="ECO:0000256" key="5">
    <source>
        <dbReference type="ARBA" id="ARBA00022692"/>
    </source>
</evidence>
<evidence type="ECO:0000256" key="10">
    <source>
        <dbReference type="SAM" id="MobiDB-lite"/>
    </source>
</evidence>
<feature type="transmembrane region" description="Helical" evidence="11">
    <location>
        <begin position="711"/>
        <end position="733"/>
    </location>
</feature>
<dbReference type="PROSITE" id="PS50002">
    <property type="entry name" value="SH3"/>
    <property type="match status" value="1"/>
</dbReference>
<dbReference type="PANTHER" id="PTHR43328">
    <property type="entry name" value="ACETYLTRANSFERASE-RELATED"/>
    <property type="match status" value="1"/>
</dbReference>
<dbReference type="FunFam" id="2.30.30.40:FF:000213">
    <property type="entry name" value="High osmolarity signaling protein SHO1"/>
    <property type="match status" value="1"/>
</dbReference>
<protein>
    <recommendedName>
        <fullName evidence="12">SH3 domain-containing protein</fullName>
    </recommendedName>
</protein>
<feature type="transmembrane region" description="Helical" evidence="11">
    <location>
        <begin position="773"/>
        <end position="792"/>
    </location>
</feature>
<reference evidence="13 14" key="1">
    <citation type="journal article" date="2018" name="Evol. Lett.">
        <title>Horizontal gene cluster transfer increased hallucinogenic mushroom diversity.</title>
        <authorList>
            <person name="Reynolds H.T."/>
            <person name="Vijayakumar V."/>
            <person name="Gluck-Thaler E."/>
            <person name="Korotkin H.B."/>
            <person name="Matheny P.B."/>
            <person name="Slot J.C."/>
        </authorList>
    </citation>
    <scope>NUCLEOTIDE SEQUENCE [LARGE SCALE GENOMIC DNA]</scope>
    <source>
        <strain evidence="13 14">2629</strain>
    </source>
</reference>
<keyword evidence="5 11" id="KW-0812">Transmembrane</keyword>
<comment type="caution">
    <text evidence="13">The sequence shown here is derived from an EMBL/GenBank/DDBJ whole genome shotgun (WGS) entry which is preliminary data.</text>
</comment>
<dbReference type="InterPro" id="IPR000182">
    <property type="entry name" value="GNAT_dom"/>
</dbReference>
<dbReference type="GO" id="GO:0007232">
    <property type="term" value="P:osmosensory signaling pathway via Sho1 osmosensor"/>
    <property type="evidence" value="ECO:0007669"/>
    <property type="project" value="UniProtKB-ARBA"/>
</dbReference>
<evidence type="ECO:0000256" key="2">
    <source>
        <dbReference type="ARBA" id="ARBA00009739"/>
    </source>
</evidence>
<evidence type="ECO:0000313" key="13">
    <source>
        <dbReference type="EMBL" id="PPQ64072.1"/>
    </source>
</evidence>
<evidence type="ECO:0000313" key="14">
    <source>
        <dbReference type="Proteomes" id="UP000284842"/>
    </source>
</evidence>
<dbReference type="AlphaFoldDB" id="A0A409VAY0"/>
<keyword evidence="6 11" id="KW-1133">Transmembrane helix</keyword>
<feature type="region of interest" description="Disordered" evidence="10">
    <location>
        <begin position="888"/>
        <end position="921"/>
    </location>
</feature>